<dbReference type="Proteomes" id="UP000282386">
    <property type="component" value="Chromosome"/>
</dbReference>
<dbReference type="Pfam" id="PF08020">
    <property type="entry name" value="DUF1706"/>
    <property type="match status" value="1"/>
</dbReference>
<dbReference type="Gene3D" id="1.20.120.450">
    <property type="entry name" value="dinb family like domain"/>
    <property type="match status" value="1"/>
</dbReference>
<dbReference type="InterPro" id="IPR034660">
    <property type="entry name" value="DinB/YfiT-like"/>
</dbReference>
<sequence>MKSYEDQKELIAAINASLEKYLAEFTDIPEDKKDARLLEGERTPSEHLSYQLGWVSSLLDWERREQAGQAVQTPAEGYKWNNLSGLYQQFYATYGGYSLTEQQHMLREKVAELCVWVENLSETEFFTPEQRAWATTSARWPIWKWVHINTVAPFTNFRTRIRKWKRAAQV</sequence>
<name>A0A7Z9A485_9MICC</name>
<accession>A0A7Z9A485</accession>
<dbReference type="PANTHER" id="PTHR40658:SF3">
    <property type="entry name" value="CLBS_DFSB FAMILY FOUR-HELIX BUNDLE PROTEIN"/>
    <property type="match status" value="1"/>
</dbReference>
<dbReference type="AlphaFoldDB" id="A0A7Z9A485"/>
<evidence type="ECO:0000313" key="1">
    <source>
        <dbReference type="EMBL" id="VEI23745.1"/>
    </source>
</evidence>
<dbReference type="EMBL" id="LR134479">
    <property type="protein sequence ID" value="VEI23745.1"/>
    <property type="molecule type" value="Genomic_DNA"/>
</dbReference>
<reference evidence="1 2" key="1">
    <citation type="submission" date="2018-12" db="EMBL/GenBank/DDBJ databases">
        <authorList>
            <consortium name="Pathogen Informatics"/>
        </authorList>
    </citation>
    <scope>NUCLEOTIDE SEQUENCE [LARGE SCALE GENOMIC DNA]</scope>
    <source>
        <strain evidence="1 2">NCTC10207</strain>
    </source>
</reference>
<dbReference type="InterPro" id="IPR012550">
    <property type="entry name" value="DUF1706"/>
</dbReference>
<proteinExistence type="predicted"/>
<protein>
    <submittedName>
        <fullName evidence="1">Uncharacterized conserved protein</fullName>
    </submittedName>
</protein>
<dbReference type="RefSeq" id="WP_126500370.1">
    <property type="nucleotide sequence ID" value="NZ_LR134479.1"/>
</dbReference>
<dbReference type="PIRSF" id="PIRSF031551">
    <property type="entry name" value="DUF1706"/>
    <property type="match status" value="1"/>
</dbReference>
<organism evidence="1 2">
    <name type="scientific">Rothia aeria</name>
    <dbReference type="NCBI Taxonomy" id="172042"/>
    <lineage>
        <taxon>Bacteria</taxon>
        <taxon>Bacillati</taxon>
        <taxon>Actinomycetota</taxon>
        <taxon>Actinomycetes</taxon>
        <taxon>Micrococcales</taxon>
        <taxon>Micrococcaceae</taxon>
        <taxon>Rothia</taxon>
    </lineage>
</organism>
<evidence type="ECO:0000313" key="2">
    <source>
        <dbReference type="Proteomes" id="UP000282386"/>
    </source>
</evidence>
<gene>
    <name evidence="1" type="ORF">NCTC10207_01703</name>
</gene>
<dbReference type="PANTHER" id="PTHR40658">
    <property type="match status" value="1"/>
</dbReference>